<dbReference type="RefSeq" id="WP_112087312.1">
    <property type="nucleotide sequence ID" value="NZ_QLSV01000019.1"/>
</dbReference>
<dbReference type="AlphaFoldDB" id="A0A328WJA9"/>
<accession>A0A328WJA9</accession>
<name>A0A328WJA9_9FLAO</name>
<sequence>MKKIILLLMVLCFGLTYSQTIQSKNHATTGYVKPDGTIQDKNHATVGYIKNGTPLRKVLRTNTL</sequence>
<dbReference type="OrthoDB" id="672105at2"/>
<reference evidence="2 3" key="1">
    <citation type="submission" date="2018-06" db="EMBL/GenBank/DDBJ databases">
        <title>Genomic Encyclopedia of Type Strains, Phase III (KMG-III): the genomes of soil and plant-associated and newly described type strains.</title>
        <authorList>
            <person name="Whitman W."/>
        </authorList>
    </citation>
    <scope>NUCLEOTIDE SEQUENCE [LARGE SCALE GENOMIC DNA]</scope>
    <source>
        <strain evidence="2 3">CGMCC 1.12504</strain>
    </source>
</reference>
<keyword evidence="3" id="KW-1185">Reference proteome</keyword>
<protein>
    <submittedName>
        <fullName evidence="2">Uncharacterized protein</fullName>
    </submittedName>
</protein>
<dbReference type="EMBL" id="QLSV01000019">
    <property type="protein sequence ID" value="RAR46442.1"/>
    <property type="molecule type" value="Genomic_DNA"/>
</dbReference>
<gene>
    <name evidence="2" type="ORF">B0I10_1191</name>
</gene>
<organism evidence="2 3">
    <name type="scientific">Flavobacterium lacus</name>
    <dbReference type="NCBI Taxonomy" id="1353778"/>
    <lineage>
        <taxon>Bacteria</taxon>
        <taxon>Pseudomonadati</taxon>
        <taxon>Bacteroidota</taxon>
        <taxon>Flavobacteriia</taxon>
        <taxon>Flavobacteriales</taxon>
        <taxon>Flavobacteriaceae</taxon>
        <taxon>Flavobacterium</taxon>
    </lineage>
</organism>
<comment type="caution">
    <text evidence="2">The sequence shown here is derived from an EMBL/GenBank/DDBJ whole genome shotgun (WGS) entry which is preliminary data.</text>
</comment>
<evidence type="ECO:0000256" key="1">
    <source>
        <dbReference type="SAM" id="SignalP"/>
    </source>
</evidence>
<evidence type="ECO:0000313" key="3">
    <source>
        <dbReference type="Proteomes" id="UP000249518"/>
    </source>
</evidence>
<proteinExistence type="predicted"/>
<evidence type="ECO:0000313" key="2">
    <source>
        <dbReference type="EMBL" id="RAR46442.1"/>
    </source>
</evidence>
<dbReference type="Proteomes" id="UP000249518">
    <property type="component" value="Unassembled WGS sequence"/>
</dbReference>
<keyword evidence="1" id="KW-0732">Signal</keyword>
<feature type="signal peptide" evidence="1">
    <location>
        <begin position="1"/>
        <end position="23"/>
    </location>
</feature>
<feature type="chain" id="PRO_5016405894" evidence="1">
    <location>
        <begin position="24"/>
        <end position="64"/>
    </location>
</feature>